<feature type="domain" description="DNA-directed DNA polymerase family B multifunctional" evidence="16">
    <location>
        <begin position="224"/>
        <end position="618"/>
    </location>
</feature>
<dbReference type="GO" id="GO:0008270">
    <property type="term" value="F:zinc ion binding"/>
    <property type="evidence" value="ECO:0007669"/>
    <property type="project" value="UniProtKB-KW"/>
</dbReference>
<feature type="domain" description="C4-type zinc-finger of DNA polymerase delta" evidence="18">
    <location>
        <begin position="667"/>
        <end position="721"/>
    </location>
</feature>
<evidence type="ECO:0000256" key="14">
    <source>
        <dbReference type="SAM" id="Coils"/>
    </source>
</evidence>
<organism evidence="19 20">
    <name type="scientific">Rhizoclosmatium globosum</name>
    <dbReference type="NCBI Taxonomy" id="329046"/>
    <lineage>
        <taxon>Eukaryota</taxon>
        <taxon>Fungi</taxon>
        <taxon>Fungi incertae sedis</taxon>
        <taxon>Chytridiomycota</taxon>
        <taxon>Chytridiomycota incertae sedis</taxon>
        <taxon>Chytridiomycetes</taxon>
        <taxon>Chytridiales</taxon>
        <taxon>Chytriomycetaceae</taxon>
        <taxon>Rhizoclosmatium</taxon>
    </lineage>
</organism>
<keyword evidence="14" id="KW-0175">Coiled coil</keyword>
<comment type="subcellular location">
    <subcellularLocation>
        <location evidence="13">Nucleus</location>
    </subcellularLocation>
</comment>
<dbReference type="PRINTS" id="PR00106">
    <property type="entry name" value="DNAPOLB"/>
</dbReference>
<gene>
    <name evidence="19" type="ORF">BCR33DRAFT_753547</name>
</gene>
<keyword evidence="10 13" id="KW-0411">Iron-sulfur</keyword>
<keyword evidence="8 13" id="KW-0239">DNA-directed DNA polymerase</keyword>
<keyword evidence="13" id="KW-0539">Nucleus</keyword>
<evidence type="ECO:0000256" key="2">
    <source>
        <dbReference type="ARBA" id="ARBA00005755"/>
    </source>
</evidence>
<dbReference type="Gene3D" id="3.90.1600.10">
    <property type="entry name" value="Palm domain of DNA polymerase"/>
    <property type="match status" value="1"/>
</dbReference>
<dbReference type="PANTHER" id="PTHR45812:SF1">
    <property type="entry name" value="DNA POLYMERASE ZETA CATALYTIC SUBUNIT"/>
    <property type="match status" value="1"/>
</dbReference>
<evidence type="ECO:0000256" key="4">
    <source>
        <dbReference type="ARBA" id="ARBA00022695"/>
    </source>
</evidence>
<evidence type="ECO:0000256" key="12">
    <source>
        <dbReference type="ARBA" id="ARBA00049244"/>
    </source>
</evidence>
<dbReference type="InterPro" id="IPR006172">
    <property type="entry name" value="DNA-dir_DNA_pol_B"/>
</dbReference>
<keyword evidence="11" id="KW-0234">DNA repair</keyword>
<evidence type="ECO:0000256" key="15">
    <source>
        <dbReference type="SAM" id="MobiDB-lite"/>
    </source>
</evidence>
<protein>
    <recommendedName>
        <fullName evidence="13">DNA polymerase</fullName>
        <ecNumber evidence="13">2.7.7.7</ecNumber>
    </recommendedName>
</protein>
<reference evidence="19 20" key="1">
    <citation type="submission" date="2016-07" db="EMBL/GenBank/DDBJ databases">
        <title>Pervasive Adenine N6-methylation of Active Genes in Fungi.</title>
        <authorList>
            <consortium name="DOE Joint Genome Institute"/>
            <person name="Mondo S.J."/>
            <person name="Dannebaum R.O."/>
            <person name="Kuo R.C."/>
            <person name="Labutti K."/>
            <person name="Haridas S."/>
            <person name="Kuo A."/>
            <person name="Salamov A."/>
            <person name="Ahrendt S.R."/>
            <person name="Lipzen A."/>
            <person name="Sullivan W."/>
            <person name="Andreopoulos W.B."/>
            <person name="Clum A."/>
            <person name="Lindquist E."/>
            <person name="Daum C."/>
            <person name="Ramamoorthy G.K."/>
            <person name="Gryganskyi A."/>
            <person name="Culley D."/>
            <person name="Magnuson J.K."/>
            <person name="James T.Y."/>
            <person name="O'Malley M.A."/>
            <person name="Stajich J.E."/>
            <person name="Spatafora J.W."/>
            <person name="Visel A."/>
            <person name="Grigoriev I.V."/>
        </authorList>
    </citation>
    <scope>NUCLEOTIDE SEQUENCE [LARGE SCALE GENOMIC DNA]</scope>
    <source>
        <strain evidence="19 20">JEL800</strain>
    </source>
</reference>
<dbReference type="Gene3D" id="1.10.287.690">
    <property type="entry name" value="Helix hairpin bin"/>
    <property type="match status" value="1"/>
</dbReference>
<sequence length="750" mass="86184">MSVEILTHSMRESDRVLSKLPKIKLPDPAKDSVKAVFYCFQGHDTNCIGRMVDARDTIQEVETELELYECLLLNVREFDPDILLGYEVHLSSWGYLIERAKLRYKYDFLKDLSRMEFNAKTKFGRDQDPFSYKDTCAISCTGRIFLNVWRLMRGELTLTNYSLENCVFHVLHERIPKFTPSTLYAWFDARGLKRWRALNYYLERVQYTLDLLDDTSFISRSCHMRGSQFRVESIMSRITRPENFVSLSPTKEQVRKMRAIEFYKNPMAVLDFQSLYPSVMIGYNICYSTCLGRLRDLGDHLYITHNGVIFVKSYVREGVLGRMLTEILETRVMVKTAMKAHKTDTGLLRILEARQLCLKLVANVTYGYAGASYSGRMPCAEIADSIVETGRRSLEAAMKLVDANKDEWGGTVVYGDTDSMFVELPGKSLESAFRIGIGIANRFEKIYLPCILLAKKRYVGFMYETLEDKVPVFDAKGIETVRRDGFPAMAKIVEDSLKILFRTQDMSELKAYLYRQWDKIMSNRVALNDLIIATEFKLKNYRNVPPGVALCIRSMEYDKRTEPQAGERIPYIICKARNTRYSGRSYTPLDVVKDRTLRPDGTVYVTKSVQALSRIFKLIGIDVESWFNMMPKKQVAVRFANPGKQASLKAPTRGQFKIDQFYQSNHCVLCNELTANDVLIVCDACKDNTQQTLANLLGRLSEIERKRDTLQSVCRSCSMQSAGMNLQDSKARMSRNEGNIAKSHQKFKAE</sequence>
<dbReference type="Pfam" id="PF14260">
    <property type="entry name" value="zf-C4pol"/>
    <property type="match status" value="1"/>
</dbReference>
<evidence type="ECO:0000256" key="9">
    <source>
        <dbReference type="ARBA" id="ARBA00023004"/>
    </source>
</evidence>
<keyword evidence="20" id="KW-1185">Reference proteome</keyword>
<evidence type="ECO:0000256" key="11">
    <source>
        <dbReference type="ARBA" id="ARBA00023204"/>
    </source>
</evidence>
<comment type="cofactor">
    <cofactor evidence="1 13">
        <name>[4Fe-4S] cluster</name>
        <dbReference type="ChEBI" id="CHEBI:49883"/>
    </cofactor>
</comment>
<evidence type="ECO:0000256" key="10">
    <source>
        <dbReference type="ARBA" id="ARBA00023014"/>
    </source>
</evidence>
<dbReference type="OrthoDB" id="2414538at2759"/>
<dbReference type="Gene3D" id="1.10.132.60">
    <property type="entry name" value="DNA polymerase family B, C-terminal domain"/>
    <property type="match status" value="1"/>
</dbReference>
<dbReference type="Pfam" id="PF03104">
    <property type="entry name" value="DNA_pol_B_exo1"/>
    <property type="match status" value="1"/>
</dbReference>
<dbReference type="InterPro" id="IPR025687">
    <property type="entry name" value="Znf-C4pol"/>
</dbReference>
<keyword evidence="13" id="KW-0238">DNA-binding</keyword>
<comment type="catalytic activity">
    <reaction evidence="12 13">
        <text>DNA(n) + a 2'-deoxyribonucleoside 5'-triphosphate = DNA(n+1) + diphosphate</text>
        <dbReference type="Rhea" id="RHEA:22508"/>
        <dbReference type="Rhea" id="RHEA-COMP:17339"/>
        <dbReference type="Rhea" id="RHEA-COMP:17340"/>
        <dbReference type="ChEBI" id="CHEBI:33019"/>
        <dbReference type="ChEBI" id="CHEBI:61560"/>
        <dbReference type="ChEBI" id="CHEBI:173112"/>
        <dbReference type="EC" id="2.7.7.7"/>
    </reaction>
</comment>
<evidence type="ECO:0000256" key="5">
    <source>
        <dbReference type="ARBA" id="ARBA00022723"/>
    </source>
</evidence>
<keyword evidence="9 13" id="KW-0408">Iron</keyword>
<keyword evidence="13" id="KW-0235">DNA replication</keyword>
<dbReference type="Gene3D" id="3.30.420.10">
    <property type="entry name" value="Ribonuclease H-like superfamily/Ribonuclease H"/>
    <property type="match status" value="1"/>
</dbReference>
<dbReference type="GO" id="GO:0003677">
    <property type="term" value="F:DNA binding"/>
    <property type="evidence" value="ECO:0007669"/>
    <property type="project" value="UniProtKB-KW"/>
</dbReference>
<keyword evidence="7 13" id="KW-0862">Zinc</keyword>
<dbReference type="InterPro" id="IPR006134">
    <property type="entry name" value="DNA-dir_DNA_pol_B_multi_dom"/>
</dbReference>
<dbReference type="InterPro" id="IPR036397">
    <property type="entry name" value="RNaseH_sf"/>
</dbReference>
<keyword evidence="13" id="KW-0004">4Fe-4S</keyword>
<dbReference type="FunFam" id="1.10.287.690:FF:000002">
    <property type="entry name" value="DNA polymerase zeta"/>
    <property type="match status" value="1"/>
</dbReference>
<dbReference type="Proteomes" id="UP000193642">
    <property type="component" value="Unassembled WGS sequence"/>
</dbReference>
<dbReference type="SMART" id="SM00486">
    <property type="entry name" value="POLBc"/>
    <property type="match status" value="1"/>
</dbReference>
<dbReference type="AlphaFoldDB" id="A0A1Y2CIC3"/>
<dbReference type="EC" id="2.7.7.7" evidence="13"/>
<dbReference type="STRING" id="329046.A0A1Y2CIC3"/>
<dbReference type="GO" id="GO:0005634">
    <property type="term" value="C:nucleus"/>
    <property type="evidence" value="ECO:0007669"/>
    <property type="project" value="UniProtKB-SubCell"/>
</dbReference>
<evidence type="ECO:0000256" key="3">
    <source>
        <dbReference type="ARBA" id="ARBA00022679"/>
    </source>
</evidence>
<dbReference type="GO" id="GO:0000724">
    <property type="term" value="P:double-strand break repair via homologous recombination"/>
    <property type="evidence" value="ECO:0007669"/>
    <property type="project" value="TreeGrafter"/>
</dbReference>
<dbReference type="GO" id="GO:0016035">
    <property type="term" value="C:zeta DNA polymerase complex"/>
    <property type="evidence" value="ECO:0007669"/>
    <property type="project" value="InterPro"/>
</dbReference>
<dbReference type="SUPFAM" id="SSF56672">
    <property type="entry name" value="DNA/RNA polymerases"/>
    <property type="match status" value="1"/>
</dbReference>
<dbReference type="SUPFAM" id="SSF53098">
    <property type="entry name" value="Ribonuclease H-like"/>
    <property type="match status" value="1"/>
</dbReference>
<dbReference type="PROSITE" id="PS00116">
    <property type="entry name" value="DNA_POLYMERASE_B"/>
    <property type="match status" value="1"/>
</dbReference>
<dbReference type="GO" id="GO:0000166">
    <property type="term" value="F:nucleotide binding"/>
    <property type="evidence" value="ECO:0007669"/>
    <property type="project" value="InterPro"/>
</dbReference>
<dbReference type="PANTHER" id="PTHR45812">
    <property type="entry name" value="DNA POLYMERASE ZETA CATALYTIC SUBUNIT"/>
    <property type="match status" value="1"/>
</dbReference>
<dbReference type="InterPro" id="IPR030559">
    <property type="entry name" value="PolZ_Rev3"/>
</dbReference>
<comment type="caution">
    <text evidence="19">The sequence shown here is derived from an EMBL/GenBank/DDBJ whole genome shotgun (WGS) entry which is preliminary data.</text>
</comment>
<dbReference type="GO" id="GO:0051539">
    <property type="term" value="F:4 iron, 4 sulfur cluster binding"/>
    <property type="evidence" value="ECO:0007669"/>
    <property type="project" value="UniProtKB-KW"/>
</dbReference>
<feature type="coiled-coil region" evidence="14">
    <location>
        <begin position="686"/>
        <end position="713"/>
    </location>
</feature>
<feature type="domain" description="DNA-directed DNA polymerase family B exonuclease" evidence="17">
    <location>
        <begin position="56"/>
        <end position="165"/>
    </location>
</feature>
<dbReference type="InterPro" id="IPR012337">
    <property type="entry name" value="RNaseH-like_sf"/>
</dbReference>
<evidence type="ECO:0000256" key="7">
    <source>
        <dbReference type="ARBA" id="ARBA00022833"/>
    </source>
</evidence>
<evidence type="ECO:0000259" key="17">
    <source>
        <dbReference type="Pfam" id="PF03104"/>
    </source>
</evidence>
<dbReference type="GO" id="GO:0003887">
    <property type="term" value="F:DNA-directed DNA polymerase activity"/>
    <property type="evidence" value="ECO:0007669"/>
    <property type="project" value="UniProtKB-KW"/>
</dbReference>
<dbReference type="GO" id="GO:0042276">
    <property type="term" value="P:error-prone translesion synthesis"/>
    <property type="evidence" value="ECO:0007669"/>
    <property type="project" value="TreeGrafter"/>
</dbReference>
<dbReference type="InterPro" id="IPR042087">
    <property type="entry name" value="DNA_pol_B_thumb"/>
</dbReference>
<evidence type="ECO:0000256" key="6">
    <source>
        <dbReference type="ARBA" id="ARBA00022763"/>
    </source>
</evidence>
<evidence type="ECO:0000256" key="1">
    <source>
        <dbReference type="ARBA" id="ARBA00001966"/>
    </source>
</evidence>
<evidence type="ECO:0000313" key="20">
    <source>
        <dbReference type="Proteomes" id="UP000193642"/>
    </source>
</evidence>
<dbReference type="GO" id="GO:0006260">
    <property type="term" value="P:DNA replication"/>
    <property type="evidence" value="ECO:0007669"/>
    <property type="project" value="UniProtKB-KW"/>
</dbReference>
<evidence type="ECO:0000259" key="18">
    <source>
        <dbReference type="Pfam" id="PF14260"/>
    </source>
</evidence>
<dbReference type="InterPro" id="IPR043502">
    <property type="entry name" value="DNA/RNA_pol_sf"/>
</dbReference>
<dbReference type="Pfam" id="PF00136">
    <property type="entry name" value="DNA_pol_B"/>
    <property type="match status" value="1"/>
</dbReference>
<dbReference type="InterPro" id="IPR006133">
    <property type="entry name" value="DNA-dir_DNA_pol_B_exonuc"/>
</dbReference>
<feature type="region of interest" description="Disordered" evidence="15">
    <location>
        <begin position="725"/>
        <end position="750"/>
    </location>
</feature>
<keyword evidence="4 13" id="KW-0548">Nucleotidyltransferase</keyword>
<dbReference type="InterPro" id="IPR023211">
    <property type="entry name" value="DNA_pol_palm_dom_sf"/>
</dbReference>
<dbReference type="InterPro" id="IPR017964">
    <property type="entry name" value="DNA-dir_DNA_pol_B_CS"/>
</dbReference>
<evidence type="ECO:0000256" key="8">
    <source>
        <dbReference type="ARBA" id="ARBA00022932"/>
    </source>
</evidence>
<name>A0A1Y2CIC3_9FUNG</name>
<evidence type="ECO:0000256" key="13">
    <source>
        <dbReference type="RuleBase" id="RU000442"/>
    </source>
</evidence>
<keyword evidence="13" id="KW-0863">Zinc-finger</keyword>
<evidence type="ECO:0000313" key="19">
    <source>
        <dbReference type="EMBL" id="ORY46574.1"/>
    </source>
</evidence>
<dbReference type="CDD" id="cd05778">
    <property type="entry name" value="DNA_polB_zeta_exo"/>
    <property type="match status" value="1"/>
</dbReference>
<proteinExistence type="inferred from homology"/>
<keyword evidence="6" id="KW-0227">DNA damage</keyword>
<comment type="similarity">
    <text evidence="2 13">Belongs to the DNA polymerase type-B family.</text>
</comment>
<keyword evidence="5 13" id="KW-0479">Metal-binding</keyword>
<dbReference type="EMBL" id="MCGO01000016">
    <property type="protein sequence ID" value="ORY46574.1"/>
    <property type="molecule type" value="Genomic_DNA"/>
</dbReference>
<evidence type="ECO:0000259" key="16">
    <source>
        <dbReference type="Pfam" id="PF00136"/>
    </source>
</evidence>
<keyword evidence="3 13" id="KW-0808">Transferase</keyword>
<accession>A0A1Y2CIC3</accession>